<evidence type="ECO:0000313" key="2">
    <source>
        <dbReference type="EMBL" id="BCJ25916.1"/>
    </source>
</evidence>
<dbReference type="KEGG" id="aser:Asera_00240"/>
<evidence type="ECO:0000313" key="3">
    <source>
        <dbReference type="Proteomes" id="UP000680750"/>
    </source>
</evidence>
<keyword evidence="3" id="KW-1185">Reference proteome</keyword>
<accession>A0A810KUH7</accession>
<feature type="signal peptide" evidence="1">
    <location>
        <begin position="1"/>
        <end position="27"/>
    </location>
</feature>
<organism evidence="2 3">
    <name type="scientific">Actinocatenispora sera</name>
    <dbReference type="NCBI Taxonomy" id="390989"/>
    <lineage>
        <taxon>Bacteria</taxon>
        <taxon>Bacillati</taxon>
        <taxon>Actinomycetota</taxon>
        <taxon>Actinomycetes</taxon>
        <taxon>Micromonosporales</taxon>
        <taxon>Micromonosporaceae</taxon>
        <taxon>Actinocatenispora</taxon>
    </lineage>
</organism>
<reference evidence="2" key="1">
    <citation type="submission" date="2020-08" db="EMBL/GenBank/DDBJ databases">
        <title>Whole genome shotgun sequence of Actinocatenispora sera NBRC 101916.</title>
        <authorList>
            <person name="Komaki H."/>
            <person name="Tamura T."/>
        </authorList>
    </citation>
    <scope>NUCLEOTIDE SEQUENCE</scope>
    <source>
        <strain evidence="2">NBRC 101916</strain>
    </source>
</reference>
<gene>
    <name evidence="2" type="ORF">Asera_00240</name>
</gene>
<evidence type="ECO:0000256" key="1">
    <source>
        <dbReference type="SAM" id="SignalP"/>
    </source>
</evidence>
<dbReference type="Proteomes" id="UP000680750">
    <property type="component" value="Chromosome"/>
</dbReference>
<feature type="chain" id="PRO_5032968896" evidence="1">
    <location>
        <begin position="28"/>
        <end position="400"/>
    </location>
</feature>
<dbReference type="SUPFAM" id="SSF89372">
    <property type="entry name" value="Fucose-specific lectin"/>
    <property type="match status" value="1"/>
</dbReference>
<protein>
    <submittedName>
        <fullName evidence="2">Uncharacterized protein</fullName>
    </submittedName>
</protein>
<dbReference type="RefSeq" id="WP_157034669.1">
    <property type="nucleotide sequence ID" value="NZ_AP023354.1"/>
</dbReference>
<keyword evidence="1" id="KW-0732">Signal</keyword>
<dbReference type="EMBL" id="AP023354">
    <property type="protein sequence ID" value="BCJ25916.1"/>
    <property type="molecule type" value="Genomic_DNA"/>
</dbReference>
<dbReference type="AlphaFoldDB" id="A0A810KUH7"/>
<sequence>MRTSTVRTAVALGALLAAVGVSTPAAASPAVEQTSCSWALVDTPPSPSGSVPLSDVDVVGRHDVRIDGRAEAPAEASWELRWNGRELVDDQPMPITPLVTTLTPYDIAYSSGSDGWAVTGTGSGEAMERWSGGRWTLMPLAVTPDAATEDYWIEDVAAVSPTNAWSVGAAYEAGTTILPRSHALGTLIEHWDGTAWQVTPNPAADQDGAKLLAIAASSANDVWAVGYQQDADGAITPFTEHYDGTSWTVVPAPSGHGTSELRSVSIGPDGTVWAAGNQELPSGNNAAAVLAERWDGSAWQVDPLPDLGNARIDALYVAAANSVWALVEEQSGANRYLHWDGTAWSVGTMPGPQEYGLTYAYAAIDGSGPDDVWAVGNVTDYSTLDTEPQVAHLHCGRGGR</sequence>
<name>A0A810KUH7_9ACTN</name>
<dbReference type="OrthoDB" id="3454650at2"/>
<proteinExistence type="predicted"/>